<dbReference type="EMBL" id="CM037616">
    <property type="protein sequence ID" value="KAH7991406.1"/>
    <property type="molecule type" value="Genomic_DNA"/>
</dbReference>
<name>A0ACB8EGU3_9SAUR</name>
<gene>
    <name evidence="1" type="ORF">K3G42_005697</name>
</gene>
<comment type="caution">
    <text evidence="1">The sequence shown here is derived from an EMBL/GenBank/DDBJ whole genome shotgun (WGS) entry which is preliminary data.</text>
</comment>
<organism evidence="1 2">
    <name type="scientific">Sphaerodactylus townsendi</name>
    <dbReference type="NCBI Taxonomy" id="933632"/>
    <lineage>
        <taxon>Eukaryota</taxon>
        <taxon>Metazoa</taxon>
        <taxon>Chordata</taxon>
        <taxon>Craniata</taxon>
        <taxon>Vertebrata</taxon>
        <taxon>Euteleostomi</taxon>
        <taxon>Lepidosauria</taxon>
        <taxon>Squamata</taxon>
        <taxon>Bifurcata</taxon>
        <taxon>Gekkota</taxon>
        <taxon>Sphaerodactylidae</taxon>
        <taxon>Sphaerodactylus</taxon>
    </lineage>
</organism>
<proteinExistence type="predicted"/>
<accession>A0ACB8EGU3</accession>
<evidence type="ECO:0000313" key="2">
    <source>
        <dbReference type="Proteomes" id="UP000827872"/>
    </source>
</evidence>
<dbReference type="Proteomes" id="UP000827872">
    <property type="component" value="Linkage Group LG03"/>
</dbReference>
<keyword evidence="2" id="KW-1185">Reference proteome</keyword>
<reference evidence="1" key="1">
    <citation type="submission" date="2021-08" db="EMBL/GenBank/DDBJ databases">
        <title>The first chromosome-level gecko genome reveals the dynamic sex chromosomes of Neotropical dwarf geckos (Sphaerodactylidae: Sphaerodactylus).</title>
        <authorList>
            <person name="Pinto B.J."/>
            <person name="Keating S.E."/>
            <person name="Gamble T."/>
        </authorList>
    </citation>
    <scope>NUCLEOTIDE SEQUENCE</scope>
    <source>
        <strain evidence="1">TG3544</strain>
    </source>
</reference>
<sequence>MIENPRNITFPRMQAEIQLMELDSPQDLRFSDIRETSVVTSWRGPSSRVDRYKISFQPSDGGEPRSISVDGSVLKTIIKGLTPGTSYEVSVMSIRGFEESEPLVGYVTTVPDGPANLRAVNVTDSSAVLIWQPAVAEMNSYIVTYGPAGGSRVSESVPGNRAELRLSGLQLDTEYRASVYGEKEGNRSSPVSATFTTGADGPRNLQASEISARSARLTWLPPRAPPGGYLLSYETPYGQTKEITVDASVTSYELQDLFPSSRYQVQVQALRRGMPTAPTSTSFTTGHLTYPFPRDCGEESWNGPGRSRETTIYLGGNRDRAIQAYCDMETDGGGWLVFQRRMNGKTDFWRDWQDYATGFGNRSDEFWLGNDALHEMTTSRDYELRVDLRAGNESVYALYDGFRVDSPTDYYRLHLGSYSGTAGDAFTYHSGSVFSTRDRDPNRVIIPCAVSYRGAWWYHNCHYANLNGLYANNRDHQGINWFNWKGFEFSIPFTEMKLRPRGFQPLRRV</sequence>
<evidence type="ECO:0000313" key="1">
    <source>
        <dbReference type="EMBL" id="KAH7991406.1"/>
    </source>
</evidence>
<protein>
    <submittedName>
        <fullName evidence="1">Uncharacterized protein</fullName>
    </submittedName>
</protein>